<gene>
    <name evidence="2" type="ORF">AVDCRST_MAG63-1111</name>
</gene>
<dbReference type="EMBL" id="CADCTO010000133">
    <property type="protein sequence ID" value="CAA9231264.1"/>
    <property type="molecule type" value="Genomic_DNA"/>
</dbReference>
<proteinExistence type="predicted"/>
<dbReference type="AlphaFoldDB" id="A0A6J4HT96"/>
<dbReference type="InterPro" id="IPR035093">
    <property type="entry name" value="RelE/ParE_toxin_dom_sf"/>
</dbReference>
<evidence type="ECO:0000313" key="2">
    <source>
        <dbReference type="EMBL" id="CAA9231264.1"/>
    </source>
</evidence>
<evidence type="ECO:0000256" key="1">
    <source>
        <dbReference type="ARBA" id="ARBA00022649"/>
    </source>
</evidence>
<organism evidence="2">
    <name type="scientific">uncultured Armatimonadetes bacterium</name>
    <dbReference type="NCBI Taxonomy" id="157466"/>
    <lineage>
        <taxon>Bacteria</taxon>
        <taxon>Bacillati</taxon>
        <taxon>Armatimonadota</taxon>
        <taxon>environmental samples</taxon>
    </lineage>
</organism>
<accession>A0A6J4HT96</accession>
<protein>
    <recommendedName>
        <fullName evidence="3">Death on curing protein, Doc toxin</fullName>
    </recommendedName>
</protein>
<keyword evidence="1" id="KW-1277">Toxin-antitoxin system</keyword>
<reference evidence="2" key="1">
    <citation type="submission" date="2020-02" db="EMBL/GenBank/DDBJ databases">
        <authorList>
            <person name="Meier V. D."/>
        </authorList>
    </citation>
    <scope>NUCLEOTIDE SEQUENCE</scope>
    <source>
        <strain evidence="2">AVDCRST_MAG63</strain>
    </source>
</reference>
<dbReference type="InterPro" id="IPR007712">
    <property type="entry name" value="RelE/ParE_toxin"/>
</dbReference>
<name>A0A6J4HT96_9BACT</name>
<dbReference type="Pfam" id="PF05016">
    <property type="entry name" value="ParE_toxin"/>
    <property type="match status" value="1"/>
</dbReference>
<evidence type="ECO:0008006" key="3">
    <source>
        <dbReference type="Google" id="ProtNLM"/>
    </source>
</evidence>
<dbReference type="Gene3D" id="3.30.2310.20">
    <property type="entry name" value="RelE-like"/>
    <property type="match status" value="1"/>
</dbReference>
<sequence>MSDREPSRYRLEVSESADAEADAVYLWMSQNLGPIKAERWYRGLWEACENLLLFPRMGQSVPGQDETARLLLYDRYRVLYRIVESEGLIRVLRIVHAGRSAPDAASTDEGT</sequence>